<proteinExistence type="predicted"/>
<sequence>MADALESVLAAIATLQAGVSTPTGEKALTHAYDELPESLATYPCFVNVLREETDFKRQSGARQRSNVGIDMYLCWQPGSGTYADASRRVWRKAVLDKFDANGSLSATAVTSAIERVSFDEPLPFTPERSYPGLKFELQVTMLASTVELAV</sequence>
<dbReference type="EMBL" id="LAZR01006318">
    <property type="protein sequence ID" value="KKM93042.1"/>
    <property type="molecule type" value="Genomic_DNA"/>
</dbReference>
<protein>
    <submittedName>
        <fullName evidence="1">Uncharacterized protein</fullName>
    </submittedName>
</protein>
<accession>A0A0F9PI90</accession>
<evidence type="ECO:0000313" key="1">
    <source>
        <dbReference type="EMBL" id="KKM93042.1"/>
    </source>
</evidence>
<gene>
    <name evidence="1" type="ORF">LCGC14_1212360</name>
</gene>
<reference evidence="1" key="1">
    <citation type="journal article" date="2015" name="Nature">
        <title>Complex archaea that bridge the gap between prokaryotes and eukaryotes.</title>
        <authorList>
            <person name="Spang A."/>
            <person name="Saw J.H."/>
            <person name="Jorgensen S.L."/>
            <person name="Zaremba-Niedzwiedzka K."/>
            <person name="Martijn J."/>
            <person name="Lind A.E."/>
            <person name="van Eijk R."/>
            <person name="Schleper C."/>
            <person name="Guy L."/>
            <person name="Ettema T.J."/>
        </authorList>
    </citation>
    <scope>NUCLEOTIDE SEQUENCE</scope>
</reference>
<dbReference type="AlphaFoldDB" id="A0A0F9PI90"/>
<name>A0A0F9PI90_9ZZZZ</name>
<comment type="caution">
    <text evidence="1">The sequence shown here is derived from an EMBL/GenBank/DDBJ whole genome shotgun (WGS) entry which is preliminary data.</text>
</comment>
<organism evidence="1">
    <name type="scientific">marine sediment metagenome</name>
    <dbReference type="NCBI Taxonomy" id="412755"/>
    <lineage>
        <taxon>unclassified sequences</taxon>
        <taxon>metagenomes</taxon>
        <taxon>ecological metagenomes</taxon>
    </lineage>
</organism>